<gene>
    <name evidence="3" type="ORF">B1C78_03720</name>
</gene>
<name>A0A1V3NR89_9GAMM</name>
<evidence type="ECO:0000313" key="4">
    <source>
        <dbReference type="Proteomes" id="UP000189462"/>
    </source>
</evidence>
<dbReference type="Gene3D" id="3.40.50.300">
    <property type="entry name" value="P-loop containing nucleotide triphosphate hydrolases"/>
    <property type="match status" value="1"/>
</dbReference>
<dbReference type="SUPFAM" id="SSF52540">
    <property type="entry name" value="P-loop containing nucleoside triphosphate hydrolases"/>
    <property type="match status" value="1"/>
</dbReference>
<dbReference type="AlphaFoldDB" id="A0A1V3NR89"/>
<evidence type="ECO:0000313" key="3">
    <source>
        <dbReference type="EMBL" id="OOG27256.1"/>
    </source>
</evidence>
<dbReference type="InterPro" id="IPR049945">
    <property type="entry name" value="AAA_22"/>
</dbReference>
<feature type="region of interest" description="Disordered" evidence="1">
    <location>
        <begin position="392"/>
        <end position="429"/>
    </location>
</feature>
<dbReference type="CDD" id="cd00060">
    <property type="entry name" value="FHA"/>
    <property type="match status" value="1"/>
</dbReference>
<dbReference type="Proteomes" id="UP000189462">
    <property type="component" value="Unassembled WGS sequence"/>
</dbReference>
<dbReference type="SUPFAM" id="SSF49879">
    <property type="entry name" value="SMAD/FHA domain"/>
    <property type="match status" value="1"/>
</dbReference>
<dbReference type="GO" id="GO:0016887">
    <property type="term" value="F:ATP hydrolysis activity"/>
    <property type="evidence" value="ECO:0007669"/>
    <property type="project" value="InterPro"/>
</dbReference>
<dbReference type="InterPro" id="IPR027417">
    <property type="entry name" value="P-loop_NTPase"/>
</dbReference>
<dbReference type="SMART" id="SM00240">
    <property type="entry name" value="FHA"/>
    <property type="match status" value="1"/>
</dbReference>
<dbReference type="EMBL" id="MVBK01000020">
    <property type="protein sequence ID" value="OOG27256.1"/>
    <property type="molecule type" value="Genomic_DNA"/>
</dbReference>
<organism evidence="3 4">
    <name type="scientific">Thioalkalivibrio denitrificans</name>
    <dbReference type="NCBI Taxonomy" id="108003"/>
    <lineage>
        <taxon>Bacteria</taxon>
        <taxon>Pseudomonadati</taxon>
        <taxon>Pseudomonadota</taxon>
        <taxon>Gammaproteobacteria</taxon>
        <taxon>Chromatiales</taxon>
        <taxon>Ectothiorhodospiraceae</taxon>
        <taxon>Thioalkalivibrio</taxon>
    </lineage>
</organism>
<reference evidence="3 4" key="1">
    <citation type="submission" date="2017-02" db="EMBL/GenBank/DDBJ databases">
        <title>Genomic diversity within the haloalkaliphilic genus Thioalkalivibrio.</title>
        <authorList>
            <person name="Ahn A.-C."/>
            <person name="Meier-Kolthoff J."/>
            <person name="Overmars L."/>
            <person name="Richter M."/>
            <person name="Woyke T."/>
            <person name="Sorokin D.Y."/>
            <person name="Muyzer G."/>
        </authorList>
    </citation>
    <scope>NUCLEOTIDE SEQUENCE [LARGE SCALE GENOMIC DNA]</scope>
    <source>
        <strain evidence="3 4">ALJD</strain>
    </source>
</reference>
<dbReference type="Pfam" id="PF00498">
    <property type="entry name" value="FHA"/>
    <property type="match status" value="1"/>
</dbReference>
<evidence type="ECO:0000256" key="1">
    <source>
        <dbReference type="SAM" id="MobiDB-lite"/>
    </source>
</evidence>
<dbReference type="Pfam" id="PF13401">
    <property type="entry name" value="AAA_22"/>
    <property type="match status" value="1"/>
</dbReference>
<accession>A0A1V3NR89</accession>
<sequence length="429" mass="47792">MYLDFFKLDKPPFQLAPDSSFLYMSKPHARALAYMKYTVLNRDGFAVVTGEIGSGKTIVLERLLDSLDDSVIVARIHQTQLSELELLQHLATVLGVKSPQGNKVELLDKLNRYLADQGKRRRSVLLVVDESQNLSISALEEIRMLADGESGQAKVLSVILVGQPELADRLADPRLEQLEQRIRLRFHLRALAAAETGEYIRHRMEIAGWRGDDLFSEEVIEHIHRYTGGVPRLINVLCDTVLLAAFIEETRTVTTALVDSAIEELQWKPFEERRLMGGMVREDAPQREPAITGNRAAALPRLVVSLKGMVISSHPVTEPMETIGRTTANRVQLAHMSVSRSHAAVLNVDNQYYLVDLKSLNGISVNGERVERHVLRDGDRISVGCYQISFQMPGGPTSARESSTQEDTLTADKTFSGREQRARVSGTAG</sequence>
<proteinExistence type="predicted"/>
<feature type="compositionally biased region" description="Polar residues" evidence="1">
    <location>
        <begin position="399"/>
        <end position="413"/>
    </location>
</feature>
<dbReference type="PANTHER" id="PTHR35894">
    <property type="entry name" value="GENERAL SECRETION PATHWAY PROTEIN A-RELATED"/>
    <property type="match status" value="1"/>
</dbReference>
<dbReference type="OrthoDB" id="9780149at2"/>
<dbReference type="RefSeq" id="WP_077277795.1">
    <property type="nucleotide sequence ID" value="NZ_MVBK01000020.1"/>
</dbReference>
<dbReference type="InterPro" id="IPR008984">
    <property type="entry name" value="SMAD_FHA_dom_sf"/>
</dbReference>
<dbReference type="Gene3D" id="2.60.200.20">
    <property type="match status" value="1"/>
</dbReference>
<keyword evidence="4" id="KW-1185">Reference proteome</keyword>
<dbReference type="PANTHER" id="PTHR35894:SF1">
    <property type="entry name" value="PHOSPHORIBULOKINASE _ URIDINE KINASE FAMILY"/>
    <property type="match status" value="1"/>
</dbReference>
<dbReference type="PROSITE" id="PS50006">
    <property type="entry name" value="FHA_DOMAIN"/>
    <property type="match status" value="1"/>
</dbReference>
<protein>
    <submittedName>
        <fullName evidence="3">Type II secretory pathway component ExeA-like protein</fullName>
    </submittedName>
</protein>
<evidence type="ECO:0000259" key="2">
    <source>
        <dbReference type="PROSITE" id="PS50006"/>
    </source>
</evidence>
<comment type="caution">
    <text evidence="3">The sequence shown here is derived from an EMBL/GenBank/DDBJ whole genome shotgun (WGS) entry which is preliminary data.</text>
</comment>
<dbReference type="STRING" id="108003.B1C78_03720"/>
<dbReference type="InterPro" id="IPR052026">
    <property type="entry name" value="ExeA_AAA_ATPase_DNA-bind"/>
</dbReference>
<feature type="domain" description="FHA" evidence="2">
    <location>
        <begin position="321"/>
        <end position="370"/>
    </location>
</feature>
<dbReference type="InterPro" id="IPR000253">
    <property type="entry name" value="FHA_dom"/>
</dbReference>